<sequence>METKQNSALLSVEDLEVHFGPVDDPVRAVDRVDFNIFPGEIVALVGESGSGKSISALSIAKLIPQPAGRIVGGKVVFQALETLGLKDSELRKVRGDKISYIFQEPATSLNPVFTVGWQIGEAIRLHRNDVQVKPEVEKLLAAVGLPDPKRTAKSYPHELSGGMQQRAMIAMALACDPDLLVADEPTTALDVTVQKQILELLIDLREKRGLSILLITHNLGIVANVADRVYVMKSGKIVEFGETKTVLKTPQHDYTKKLLKAVPRLHSVNRQDARNV</sequence>
<gene>
    <name evidence="11" type="ORF">GT409_09470</name>
</gene>
<dbReference type="Proteomes" id="UP000464954">
    <property type="component" value="Chromosome"/>
</dbReference>
<evidence type="ECO:0000256" key="1">
    <source>
        <dbReference type="ARBA" id="ARBA00004417"/>
    </source>
</evidence>
<dbReference type="Pfam" id="PF08352">
    <property type="entry name" value="oligo_HPY"/>
    <property type="match status" value="1"/>
</dbReference>
<evidence type="ECO:0000313" key="12">
    <source>
        <dbReference type="Proteomes" id="UP000464954"/>
    </source>
</evidence>
<evidence type="ECO:0000256" key="2">
    <source>
        <dbReference type="ARBA" id="ARBA00005417"/>
    </source>
</evidence>
<keyword evidence="9" id="KW-0472">Membrane</keyword>
<evidence type="ECO:0000256" key="9">
    <source>
        <dbReference type="ARBA" id="ARBA00023136"/>
    </source>
</evidence>
<proteinExistence type="inferred from homology"/>
<name>A0A6P1MAG7_9BACT</name>
<keyword evidence="12" id="KW-1185">Reference proteome</keyword>
<dbReference type="RefSeq" id="WP_160630089.1">
    <property type="nucleotide sequence ID" value="NZ_CP047593.1"/>
</dbReference>
<dbReference type="PANTHER" id="PTHR43297:SF14">
    <property type="entry name" value="ATPASE AAA-TYPE CORE DOMAIN-CONTAINING PROTEIN"/>
    <property type="match status" value="1"/>
</dbReference>
<dbReference type="EMBL" id="CP047593">
    <property type="protein sequence ID" value="QHI70917.1"/>
    <property type="molecule type" value="Genomic_DNA"/>
</dbReference>
<evidence type="ECO:0000256" key="8">
    <source>
        <dbReference type="ARBA" id="ARBA00022967"/>
    </source>
</evidence>
<dbReference type="SMART" id="SM00382">
    <property type="entry name" value="AAA"/>
    <property type="match status" value="1"/>
</dbReference>
<evidence type="ECO:0000313" key="11">
    <source>
        <dbReference type="EMBL" id="QHI70917.1"/>
    </source>
</evidence>
<evidence type="ECO:0000256" key="5">
    <source>
        <dbReference type="ARBA" id="ARBA00022519"/>
    </source>
</evidence>
<keyword evidence="3" id="KW-0813">Transport</keyword>
<dbReference type="PANTHER" id="PTHR43297">
    <property type="entry name" value="OLIGOPEPTIDE TRANSPORT ATP-BINDING PROTEIN APPD"/>
    <property type="match status" value="1"/>
</dbReference>
<protein>
    <submittedName>
        <fullName evidence="11">ATP-binding cassette domain-containing protein</fullName>
    </submittedName>
</protein>
<dbReference type="GO" id="GO:0015833">
    <property type="term" value="P:peptide transport"/>
    <property type="evidence" value="ECO:0007669"/>
    <property type="project" value="InterPro"/>
</dbReference>
<dbReference type="AlphaFoldDB" id="A0A6P1MAG7"/>
<dbReference type="InterPro" id="IPR003593">
    <property type="entry name" value="AAA+_ATPase"/>
</dbReference>
<dbReference type="InterPro" id="IPR027417">
    <property type="entry name" value="P-loop_NTPase"/>
</dbReference>
<accession>A0A6P1MAG7</accession>
<keyword evidence="5" id="KW-0997">Cell inner membrane</keyword>
<dbReference type="InterPro" id="IPR003439">
    <property type="entry name" value="ABC_transporter-like_ATP-bd"/>
</dbReference>
<dbReference type="Pfam" id="PF00005">
    <property type="entry name" value="ABC_tran"/>
    <property type="match status" value="1"/>
</dbReference>
<dbReference type="GO" id="GO:0005886">
    <property type="term" value="C:plasma membrane"/>
    <property type="evidence" value="ECO:0007669"/>
    <property type="project" value="UniProtKB-SubCell"/>
</dbReference>
<dbReference type="InterPro" id="IPR017871">
    <property type="entry name" value="ABC_transporter-like_CS"/>
</dbReference>
<dbReference type="GO" id="GO:0016887">
    <property type="term" value="F:ATP hydrolysis activity"/>
    <property type="evidence" value="ECO:0007669"/>
    <property type="project" value="InterPro"/>
</dbReference>
<dbReference type="Gene3D" id="3.40.50.300">
    <property type="entry name" value="P-loop containing nucleotide triphosphate hydrolases"/>
    <property type="match status" value="1"/>
</dbReference>
<keyword evidence="7 11" id="KW-0067">ATP-binding</keyword>
<comment type="similarity">
    <text evidence="2">Belongs to the ABC transporter superfamily.</text>
</comment>
<dbReference type="PROSITE" id="PS50893">
    <property type="entry name" value="ABC_TRANSPORTER_2"/>
    <property type="match status" value="1"/>
</dbReference>
<evidence type="ECO:0000256" key="7">
    <source>
        <dbReference type="ARBA" id="ARBA00022840"/>
    </source>
</evidence>
<dbReference type="CDD" id="cd03257">
    <property type="entry name" value="ABC_NikE_OppD_transporters"/>
    <property type="match status" value="1"/>
</dbReference>
<dbReference type="InterPro" id="IPR050388">
    <property type="entry name" value="ABC_Ni/Peptide_Import"/>
</dbReference>
<dbReference type="KEGG" id="taer:GT409_09470"/>
<organism evidence="11 12">
    <name type="scientific">Tichowtungia aerotolerans</name>
    <dbReference type="NCBI Taxonomy" id="2697043"/>
    <lineage>
        <taxon>Bacteria</taxon>
        <taxon>Pseudomonadati</taxon>
        <taxon>Kiritimatiellota</taxon>
        <taxon>Tichowtungiia</taxon>
        <taxon>Tichowtungiales</taxon>
        <taxon>Tichowtungiaceae</taxon>
        <taxon>Tichowtungia</taxon>
    </lineage>
</organism>
<dbReference type="FunFam" id="3.40.50.300:FF:000016">
    <property type="entry name" value="Oligopeptide ABC transporter ATP-binding component"/>
    <property type="match status" value="1"/>
</dbReference>
<evidence type="ECO:0000256" key="3">
    <source>
        <dbReference type="ARBA" id="ARBA00022448"/>
    </source>
</evidence>
<dbReference type="SUPFAM" id="SSF52540">
    <property type="entry name" value="P-loop containing nucleoside triphosphate hydrolases"/>
    <property type="match status" value="1"/>
</dbReference>
<dbReference type="InterPro" id="IPR013563">
    <property type="entry name" value="Oligopep_ABC_C"/>
</dbReference>
<dbReference type="PROSITE" id="PS00211">
    <property type="entry name" value="ABC_TRANSPORTER_1"/>
    <property type="match status" value="1"/>
</dbReference>
<keyword evidence="4" id="KW-1003">Cell membrane</keyword>
<evidence type="ECO:0000256" key="6">
    <source>
        <dbReference type="ARBA" id="ARBA00022741"/>
    </source>
</evidence>
<keyword evidence="6" id="KW-0547">Nucleotide-binding</keyword>
<keyword evidence="8" id="KW-1278">Translocase</keyword>
<dbReference type="GO" id="GO:0005524">
    <property type="term" value="F:ATP binding"/>
    <property type="evidence" value="ECO:0007669"/>
    <property type="project" value="UniProtKB-KW"/>
</dbReference>
<reference evidence="11 12" key="1">
    <citation type="submission" date="2020-01" db="EMBL/GenBank/DDBJ databases">
        <title>Ponticoccus aerotolerans gen. nov., sp. nov., an anaerobic bacterium and proposal of Ponticoccusceae fam. nov., Ponticoccusles ord. nov. and Ponticoccuse classis nov. in the phylum Kiritimatiellaeota.</title>
        <authorList>
            <person name="Zhou L.Y."/>
            <person name="Du Z.J."/>
        </authorList>
    </citation>
    <scope>NUCLEOTIDE SEQUENCE [LARGE SCALE GENOMIC DNA]</scope>
    <source>
        <strain evidence="11 12">S-5007</strain>
    </source>
</reference>
<evidence type="ECO:0000259" key="10">
    <source>
        <dbReference type="PROSITE" id="PS50893"/>
    </source>
</evidence>
<feature type="domain" description="ABC transporter" evidence="10">
    <location>
        <begin position="10"/>
        <end position="259"/>
    </location>
</feature>
<comment type="subcellular location">
    <subcellularLocation>
        <location evidence="1">Cell inner membrane</location>
        <topology evidence="1">Peripheral membrane protein</topology>
    </subcellularLocation>
</comment>
<evidence type="ECO:0000256" key="4">
    <source>
        <dbReference type="ARBA" id="ARBA00022475"/>
    </source>
</evidence>